<dbReference type="InterPro" id="IPR050448">
    <property type="entry name" value="OpgB/LTA_synthase_biosynth"/>
</dbReference>
<dbReference type="Gene3D" id="3.30.1120.80">
    <property type="match status" value="1"/>
</dbReference>
<evidence type="ECO:0000259" key="7">
    <source>
        <dbReference type="Pfam" id="PF00884"/>
    </source>
</evidence>
<sequence length="656" mass="76412">MINRILPKRFSLLKTFAFIYLTFAFIVRLCLYFYAFNHIDFSFINLIKILGIGLFFDIGSLAYFLALYAFYLLLIPVKFHGSKLDKIITKFSFGLFVFIITFSFLAEIPFWLEYQRRFNFIAVDYLLYTYEVVENIHQSFPLPLVISFIVLVLILSIKFAKKRDAYKNTFENSDSFKAKIIPFTILLLTVILFHINIKNVQAENFTNVNENELAKSGIYSFFAAYKSNELNFKDFYVTISPNENYSILRNSIKAENDSLLNFGKNIKRYTKNIGIEQKPNVIFIGLESLNARFMERFGSEDNWTPALDSLAKKSIFFTNLYATGTRTIRGMEAISLAIPPTPGRSIVKRENNDNLFTIGEVFKQKGYSRTFIYGGDGHFDNMTNYFSYNGFDIVDRKKSHRLAEKLPTKRNRIEDNEVTFENAWAACDGDVYNKLIKTVDEQYKSKQPFFNFVMTSSNHHPYSFPKGVIKSDEKTRENAVKYADKTFEQFFEKAKNKPWFKNTVFIVMADHCAYSAGRTEINVQNHHIPAYIFNLENETPKEIDKLSSQIDIFPTLFGYLNWNYNSTLFGKDISKMTPNDERAFIGNHRKVGLLKPNKLLILETQKQHTSYLWDKEKNELTTTKTDTIFLKETISYYQSAFELFKNGGLKNTEFNK</sequence>
<feature type="transmembrane region" description="Helical" evidence="6">
    <location>
        <begin position="140"/>
        <end position="160"/>
    </location>
</feature>
<comment type="subcellular location">
    <subcellularLocation>
        <location evidence="1">Cell membrane</location>
        <topology evidence="1">Multi-pass membrane protein</topology>
    </subcellularLocation>
</comment>
<evidence type="ECO:0000256" key="3">
    <source>
        <dbReference type="ARBA" id="ARBA00022692"/>
    </source>
</evidence>
<evidence type="ECO:0000256" key="5">
    <source>
        <dbReference type="ARBA" id="ARBA00023136"/>
    </source>
</evidence>
<evidence type="ECO:0000313" key="9">
    <source>
        <dbReference type="Proteomes" id="UP001151478"/>
    </source>
</evidence>
<organism evidence="8 9">
    <name type="scientific">Polaribacter ponticola</name>
    <dbReference type="NCBI Taxonomy" id="2978475"/>
    <lineage>
        <taxon>Bacteria</taxon>
        <taxon>Pseudomonadati</taxon>
        <taxon>Bacteroidota</taxon>
        <taxon>Flavobacteriia</taxon>
        <taxon>Flavobacteriales</taxon>
        <taxon>Flavobacteriaceae</taxon>
    </lineage>
</organism>
<evidence type="ECO:0000256" key="6">
    <source>
        <dbReference type="SAM" id="Phobius"/>
    </source>
</evidence>
<name>A0ABT5SC67_9FLAO</name>
<evidence type="ECO:0000256" key="1">
    <source>
        <dbReference type="ARBA" id="ARBA00004651"/>
    </source>
</evidence>
<keyword evidence="5 6" id="KW-0472">Membrane</keyword>
<feature type="transmembrane region" description="Helical" evidence="6">
    <location>
        <begin position="87"/>
        <end position="112"/>
    </location>
</feature>
<dbReference type="Gene3D" id="3.40.720.10">
    <property type="entry name" value="Alkaline Phosphatase, subunit A"/>
    <property type="match status" value="1"/>
</dbReference>
<keyword evidence="2" id="KW-1003">Cell membrane</keyword>
<gene>
    <name evidence="8" type="ORF">N5A56_015300</name>
</gene>
<comment type="caution">
    <text evidence="8">The sequence shown here is derived from an EMBL/GenBank/DDBJ whole genome shotgun (WGS) entry which is preliminary data.</text>
</comment>
<keyword evidence="9" id="KW-1185">Reference proteome</keyword>
<dbReference type="InterPro" id="IPR000917">
    <property type="entry name" value="Sulfatase_N"/>
</dbReference>
<dbReference type="CDD" id="cd16015">
    <property type="entry name" value="LTA_synthase"/>
    <property type="match status" value="1"/>
</dbReference>
<reference evidence="8" key="1">
    <citation type="submission" date="2023-02" db="EMBL/GenBank/DDBJ databases">
        <title>Polaribacter ponticola sp. nov., isolated from seawater.</title>
        <authorList>
            <person name="Baek J.H."/>
            <person name="Kim J.M."/>
            <person name="Choi D.G."/>
            <person name="Jeon C.O."/>
        </authorList>
    </citation>
    <scope>NUCLEOTIDE SEQUENCE</scope>
    <source>
        <strain evidence="8">MSW5</strain>
    </source>
</reference>
<keyword evidence="3 6" id="KW-0812">Transmembrane</keyword>
<dbReference type="RefSeq" id="WP_265726571.1">
    <property type="nucleotide sequence ID" value="NZ_JAOSLC020000003.1"/>
</dbReference>
<dbReference type="Pfam" id="PF00884">
    <property type="entry name" value="Sulfatase"/>
    <property type="match status" value="1"/>
</dbReference>
<evidence type="ECO:0000256" key="4">
    <source>
        <dbReference type="ARBA" id="ARBA00022989"/>
    </source>
</evidence>
<dbReference type="EMBL" id="JAOSLC020000003">
    <property type="protein sequence ID" value="MDD7915698.1"/>
    <property type="molecule type" value="Genomic_DNA"/>
</dbReference>
<feature type="transmembrane region" description="Helical" evidence="6">
    <location>
        <begin position="46"/>
        <end position="75"/>
    </location>
</feature>
<evidence type="ECO:0000313" key="8">
    <source>
        <dbReference type="EMBL" id="MDD7915698.1"/>
    </source>
</evidence>
<dbReference type="SUPFAM" id="SSF53649">
    <property type="entry name" value="Alkaline phosphatase-like"/>
    <property type="match status" value="1"/>
</dbReference>
<evidence type="ECO:0000256" key="2">
    <source>
        <dbReference type="ARBA" id="ARBA00022475"/>
    </source>
</evidence>
<feature type="transmembrane region" description="Helical" evidence="6">
    <location>
        <begin position="12"/>
        <end position="34"/>
    </location>
</feature>
<dbReference type="Proteomes" id="UP001151478">
    <property type="component" value="Unassembled WGS sequence"/>
</dbReference>
<feature type="transmembrane region" description="Helical" evidence="6">
    <location>
        <begin position="180"/>
        <end position="197"/>
    </location>
</feature>
<dbReference type="PANTHER" id="PTHR47371:SF3">
    <property type="entry name" value="PHOSPHOGLYCEROL TRANSFERASE I"/>
    <property type="match status" value="1"/>
</dbReference>
<keyword evidence="4 6" id="KW-1133">Transmembrane helix</keyword>
<dbReference type="InterPro" id="IPR012160">
    <property type="entry name" value="LtaS-like"/>
</dbReference>
<protein>
    <submittedName>
        <fullName evidence="8">LTA synthase family protein</fullName>
    </submittedName>
</protein>
<dbReference type="InterPro" id="IPR017850">
    <property type="entry name" value="Alkaline_phosphatase_core_sf"/>
</dbReference>
<dbReference type="PANTHER" id="PTHR47371">
    <property type="entry name" value="LIPOTEICHOIC ACID SYNTHASE"/>
    <property type="match status" value="1"/>
</dbReference>
<feature type="domain" description="Sulfatase N-terminal" evidence="7">
    <location>
        <begin position="279"/>
        <end position="560"/>
    </location>
</feature>
<accession>A0ABT5SC67</accession>
<proteinExistence type="predicted"/>
<dbReference type="PIRSF" id="PIRSF005091">
    <property type="entry name" value="Mmb_sulf_HI1246"/>
    <property type="match status" value="1"/>
</dbReference>